<dbReference type="RefSeq" id="YP_009364197.1">
    <property type="nucleotide sequence ID" value="NC_034655.1"/>
</dbReference>
<organism evidence="2">
    <name type="scientific">Hydrodictyon reticulatum</name>
    <name type="common">Water net</name>
    <name type="synonym">Conferva reticulatum</name>
    <dbReference type="NCBI Taxonomy" id="3107"/>
    <lineage>
        <taxon>Eukaryota</taxon>
        <taxon>Viridiplantae</taxon>
        <taxon>Chlorophyta</taxon>
        <taxon>core chlorophytes</taxon>
        <taxon>Chlorophyceae</taxon>
        <taxon>CS clade</taxon>
        <taxon>Sphaeropleales</taxon>
        <taxon>Hydrodictyaceae</taxon>
        <taxon>Hydrodictyon</taxon>
    </lineage>
</organism>
<accession>A0A1W5RN23</accession>
<proteinExistence type="predicted"/>
<dbReference type="EMBL" id="KY114065">
    <property type="protein sequence ID" value="AQU64593.1"/>
    <property type="molecule type" value="Genomic_DNA"/>
</dbReference>
<dbReference type="AlphaFoldDB" id="A0A1W5RN23"/>
<keyword evidence="1" id="KW-0472">Membrane</keyword>
<name>A0A1W5RN23_HYDRE</name>
<evidence type="ECO:0008006" key="3">
    <source>
        <dbReference type="Google" id="ProtNLM"/>
    </source>
</evidence>
<sequence>MNNLSLALCSSALQKQQLQYFYTPSPLHSFASAFLHVSLLRLFCMCLCFRFFACVFASAFLHVSLQMLHVSEEQSKPLCSCTVNGCEERKQSERKHAELTAL</sequence>
<keyword evidence="2" id="KW-0150">Chloroplast</keyword>
<dbReference type="GeneID" id="32880331"/>
<keyword evidence="1" id="KW-1133">Transmembrane helix</keyword>
<keyword evidence="1" id="KW-0812">Transmembrane</keyword>
<evidence type="ECO:0000313" key="2">
    <source>
        <dbReference type="EMBL" id="AQU64593.1"/>
    </source>
</evidence>
<feature type="transmembrane region" description="Helical" evidence="1">
    <location>
        <begin position="38"/>
        <end position="61"/>
    </location>
</feature>
<protein>
    <recommendedName>
        <fullName evidence="3">Transmembrane protein</fullName>
    </recommendedName>
</protein>
<keyword evidence="2" id="KW-0934">Plastid</keyword>
<gene>
    <name evidence="2" type="primary">orf102a</name>
</gene>
<geneLocation type="chloroplast" evidence="2"/>
<evidence type="ECO:0000256" key="1">
    <source>
        <dbReference type="SAM" id="Phobius"/>
    </source>
</evidence>
<reference evidence="2" key="1">
    <citation type="journal article" date="2017" name="PeerJ">
        <title>lastomes of the green algae Hydrodictyon reticulatum and Pediastrum duplex (Sphaeropleales, Chlorophyceae).</title>
        <authorList>
            <person name="McManus H.A."/>
            <person name="Sanchez D."/>
            <person name="Karol K.G."/>
        </authorList>
    </citation>
    <scope>NUCLEOTIDE SEQUENCE</scope>
</reference>